<evidence type="ECO:0000313" key="2">
    <source>
        <dbReference type="Proteomes" id="UP000245207"/>
    </source>
</evidence>
<dbReference type="InterPro" id="IPR017853">
    <property type="entry name" value="GH"/>
</dbReference>
<dbReference type="STRING" id="35608.A0A2U1NP27"/>
<dbReference type="GO" id="GO:0000272">
    <property type="term" value="P:polysaccharide catabolic process"/>
    <property type="evidence" value="ECO:0007669"/>
    <property type="project" value="InterPro"/>
</dbReference>
<reference evidence="1 2" key="1">
    <citation type="journal article" date="2018" name="Mol. Plant">
        <title>The genome of Artemisia annua provides insight into the evolution of Asteraceae family and artemisinin biosynthesis.</title>
        <authorList>
            <person name="Shen Q."/>
            <person name="Zhang L."/>
            <person name="Liao Z."/>
            <person name="Wang S."/>
            <person name="Yan T."/>
            <person name="Shi P."/>
            <person name="Liu M."/>
            <person name="Fu X."/>
            <person name="Pan Q."/>
            <person name="Wang Y."/>
            <person name="Lv Z."/>
            <person name="Lu X."/>
            <person name="Zhang F."/>
            <person name="Jiang W."/>
            <person name="Ma Y."/>
            <person name="Chen M."/>
            <person name="Hao X."/>
            <person name="Li L."/>
            <person name="Tang Y."/>
            <person name="Lv G."/>
            <person name="Zhou Y."/>
            <person name="Sun X."/>
            <person name="Brodelius P.E."/>
            <person name="Rose J.K.C."/>
            <person name="Tang K."/>
        </authorList>
    </citation>
    <scope>NUCLEOTIDE SEQUENCE [LARGE SCALE GENOMIC DNA]</scope>
    <source>
        <strain evidence="2">cv. Huhao1</strain>
        <tissue evidence="1">Leaf</tissue>
    </source>
</reference>
<comment type="caution">
    <text evidence="1">The sequence shown here is derived from an EMBL/GenBank/DDBJ whole genome shotgun (WGS) entry which is preliminary data.</text>
</comment>
<evidence type="ECO:0000313" key="1">
    <source>
        <dbReference type="EMBL" id="PWA75200.1"/>
    </source>
</evidence>
<dbReference type="Proteomes" id="UP000245207">
    <property type="component" value="Unassembled WGS sequence"/>
</dbReference>
<dbReference type="AlphaFoldDB" id="A0A2U1NP27"/>
<keyword evidence="2" id="KW-1185">Reference proteome</keyword>
<dbReference type="InterPro" id="IPR001371">
    <property type="entry name" value="Glyco_hydro_14B_pln"/>
</dbReference>
<dbReference type="SUPFAM" id="SSF51445">
    <property type="entry name" value="(Trans)glycosidases"/>
    <property type="match status" value="1"/>
</dbReference>
<protein>
    <submittedName>
        <fullName evidence="1">Beta-amylase</fullName>
    </submittedName>
</protein>
<accession>A0A2U1NP27</accession>
<sequence>MVIDSLARRITACIVVWPQLLMQSLFSNNTVSQVKPSLLKVVKPFNCLVLKVVKPSVYSHQGHITCIIQKLPHKTSVPTSPETMEGMLGSLERKFIWQVKMNLNGMIVLLGISKKVPQKLKMEALTYLRLGDELLKKANFRIFKVFVKKLHADQIPVEELLKATEILEPFPFEDQTDMSVGGALHDFIDVFLTCSLSSKVNKLKDDKQSIYSDASKAENTKEGKLGVEQDLRKLRAEHEQRRKSGVGAGS</sequence>
<name>A0A2U1NP27_ARTAN</name>
<gene>
    <name evidence="1" type="ORF">CTI12_AA126170</name>
</gene>
<proteinExistence type="predicted"/>
<dbReference type="Gene3D" id="3.20.20.80">
    <property type="entry name" value="Glycosidases"/>
    <property type="match status" value="1"/>
</dbReference>
<dbReference type="GO" id="GO:0016161">
    <property type="term" value="F:beta-amylase activity"/>
    <property type="evidence" value="ECO:0007669"/>
    <property type="project" value="InterPro"/>
</dbReference>
<organism evidence="1 2">
    <name type="scientific">Artemisia annua</name>
    <name type="common">Sweet wormwood</name>
    <dbReference type="NCBI Taxonomy" id="35608"/>
    <lineage>
        <taxon>Eukaryota</taxon>
        <taxon>Viridiplantae</taxon>
        <taxon>Streptophyta</taxon>
        <taxon>Embryophyta</taxon>
        <taxon>Tracheophyta</taxon>
        <taxon>Spermatophyta</taxon>
        <taxon>Magnoliopsida</taxon>
        <taxon>eudicotyledons</taxon>
        <taxon>Gunneridae</taxon>
        <taxon>Pentapetalae</taxon>
        <taxon>asterids</taxon>
        <taxon>campanulids</taxon>
        <taxon>Asterales</taxon>
        <taxon>Asteraceae</taxon>
        <taxon>Asteroideae</taxon>
        <taxon>Anthemideae</taxon>
        <taxon>Artemisiinae</taxon>
        <taxon>Artemisia</taxon>
    </lineage>
</organism>
<dbReference type="EMBL" id="PKPP01002451">
    <property type="protein sequence ID" value="PWA75200.1"/>
    <property type="molecule type" value="Genomic_DNA"/>
</dbReference>
<dbReference type="PRINTS" id="PR00842">
    <property type="entry name" value="GLHYDLASE14B"/>
</dbReference>